<dbReference type="OrthoDB" id="5208229at2759"/>
<dbReference type="SUPFAM" id="SSF54427">
    <property type="entry name" value="NTF2-like"/>
    <property type="match status" value="1"/>
</dbReference>
<organism evidence="2 3">
    <name type="scientific">Coniochaeta ligniaria NRRL 30616</name>
    <dbReference type="NCBI Taxonomy" id="1408157"/>
    <lineage>
        <taxon>Eukaryota</taxon>
        <taxon>Fungi</taxon>
        <taxon>Dikarya</taxon>
        <taxon>Ascomycota</taxon>
        <taxon>Pezizomycotina</taxon>
        <taxon>Sordariomycetes</taxon>
        <taxon>Sordariomycetidae</taxon>
        <taxon>Coniochaetales</taxon>
        <taxon>Coniochaetaceae</taxon>
        <taxon>Coniochaeta</taxon>
    </lineage>
</organism>
<evidence type="ECO:0000313" key="2">
    <source>
        <dbReference type="EMBL" id="OIW26166.1"/>
    </source>
</evidence>
<dbReference type="InterPro" id="IPR032710">
    <property type="entry name" value="NTF2-like_dom_sf"/>
</dbReference>
<gene>
    <name evidence="2" type="ORF">CONLIGDRAFT_717788</name>
</gene>
<dbReference type="InParanoid" id="A0A1J7IFC9"/>
<protein>
    <recommendedName>
        <fullName evidence="1">SnoaL-like domain-containing protein</fullName>
    </recommendedName>
</protein>
<name>A0A1J7IFC9_9PEZI</name>
<proteinExistence type="predicted"/>
<evidence type="ECO:0000313" key="3">
    <source>
        <dbReference type="Proteomes" id="UP000182658"/>
    </source>
</evidence>
<sequence length="177" mass="19222">MADSYSTTQYLLDRANIHDTVCKLTLYYDTNNTPGLASDVFAGKAKVDYSILTGAPAVVLDGETWAATIGKVLAKYDSTQHVVSNIVADLGQPGARQRPDTVSVYAHANGHMVKHAARGGPLMQNGAIFYLELARDPELEKQGANPWRITHHQIFATGWENGNSAVHEEAFAVMKGH</sequence>
<dbReference type="Gene3D" id="3.10.450.50">
    <property type="match status" value="1"/>
</dbReference>
<evidence type="ECO:0000259" key="1">
    <source>
        <dbReference type="Pfam" id="PF13577"/>
    </source>
</evidence>
<dbReference type="InterPro" id="IPR037401">
    <property type="entry name" value="SnoaL-like"/>
</dbReference>
<feature type="domain" description="SnoaL-like" evidence="1">
    <location>
        <begin position="10"/>
        <end position="151"/>
    </location>
</feature>
<keyword evidence="3" id="KW-1185">Reference proteome</keyword>
<dbReference type="AlphaFoldDB" id="A0A1J7IFC9"/>
<reference evidence="2 3" key="1">
    <citation type="submission" date="2016-10" db="EMBL/GenBank/DDBJ databases">
        <title>Draft genome sequence of Coniochaeta ligniaria NRRL30616, a lignocellulolytic fungus for bioabatement of inhibitors in plant biomass hydrolysates.</title>
        <authorList>
            <consortium name="DOE Joint Genome Institute"/>
            <person name="Jimenez D.J."/>
            <person name="Hector R.E."/>
            <person name="Riley R."/>
            <person name="Sun H."/>
            <person name="Grigoriev I.V."/>
            <person name="Van Elsas J.D."/>
            <person name="Nichols N.N."/>
        </authorList>
    </citation>
    <scope>NUCLEOTIDE SEQUENCE [LARGE SCALE GENOMIC DNA]</scope>
    <source>
        <strain evidence="2 3">NRRL 30616</strain>
    </source>
</reference>
<dbReference type="Proteomes" id="UP000182658">
    <property type="component" value="Unassembled WGS sequence"/>
</dbReference>
<accession>A0A1J7IFC9</accession>
<dbReference type="EMBL" id="KV875101">
    <property type="protein sequence ID" value="OIW26166.1"/>
    <property type="molecule type" value="Genomic_DNA"/>
</dbReference>
<dbReference type="Pfam" id="PF13577">
    <property type="entry name" value="SnoaL_4"/>
    <property type="match status" value="1"/>
</dbReference>